<evidence type="ECO:0000313" key="2">
    <source>
        <dbReference type="EMBL" id="GAA4403504.1"/>
    </source>
</evidence>
<evidence type="ECO:0008006" key="4">
    <source>
        <dbReference type="Google" id="ProtNLM"/>
    </source>
</evidence>
<feature type="region of interest" description="Disordered" evidence="1">
    <location>
        <begin position="198"/>
        <end position="247"/>
    </location>
</feature>
<name>A0ABP8KBQ8_9MICO</name>
<protein>
    <recommendedName>
        <fullName evidence="4">Bacteriocin-protection protein</fullName>
    </recommendedName>
</protein>
<dbReference type="Proteomes" id="UP001500945">
    <property type="component" value="Unassembled WGS sequence"/>
</dbReference>
<accession>A0ABP8KBQ8</accession>
<keyword evidence="3" id="KW-1185">Reference proteome</keyword>
<feature type="compositionally biased region" description="Low complexity" evidence="1">
    <location>
        <begin position="213"/>
        <end position="233"/>
    </location>
</feature>
<dbReference type="RefSeq" id="WP_345204203.1">
    <property type="nucleotide sequence ID" value="NZ_BAABGM010000010.1"/>
</dbReference>
<sequence>MAEQVGTPGGTPDRPALFFGDAAEFGRWLELHHDTATELWMGLRKKHVADRGLTWADAVREALCWGWIDSKAQRIDDDTTRQRWTPRKPGSNWSTVNIAAVEELTAQGRMRPSGLAAFARRRSDRSGVYSFEGDGVELAPELAARLAGHPAAAAFWEVATPTYRRQVTHWVMTAKQQATRERRMAQLVDDCAAGRLVPPQRYGTPPRWVERGASAAAAAATAADAAVPATEAPQPEPATGPDGIPAP</sequence>
<evidence type="ECO:0000313" key="3">
    <source>
        <dbReference type="Proteomes" id="UP001500945"/>
    </source>
</evidence>
<organism evidence="2 3">
    <name type="scientific">Fodinibacter luteus</name>
    <dbReference type="NCBI Taxonomy" id="552064"/>
    <lineage>
        <taxon>Bacteria</taxon>
        <taxon>Bacillati</taxon>
        <taxon>Actinomycetota</taxon>
        <taxon>Actinomycetes</taxon>
        <taxon>Micrococcales</taxon>
        <taxon>Intrasporangiaceae</taxon>
        <taxon>Fodinibacter (ex Wang et al. 2009)</taxon>
    </lineage>
</organism>
<reference evidence="3" key="1">
    <citation type="journal article" date="2019" name="Int. J. Syst. Evol. Microbiol.">
        <title>The Global Catalogue of Microorganisms (GCM) 10K type strain sequencing project: providing services to taxonomists for standard genome sequencing and annotation.</title>
        <authorList>
            <consortium name="The Broad Institute Genomics Platform"/>
            <consortium name="The Broad Institute Genome Sequencing Center for Infectious Disease"/>
            <person name="Wu L."/>
            <person name="Ma J."/>
        </authorList>
    </citation>
    <scope>NUCLEOTIDE SEQUENCE [LARGE SCALE GENOMIC DNA]</scope>
    <source>
        <strain evidence="3">JCM 17809</strain>
    </source>
</reference>
<dbReference type="Pfam" id="PF13376">
    <property type="entry name" value="OmdA"/>
    <property type="match status" value="1"/>
</dbReference>
<dbReference type="EMBL" id="BAABGM010000010">
    <property type="protein sequence ID" value="GAA4403504.1"/>
    <property type="molecule type" value="Genomic_DNA"/>
</dbReference>
<feature type="compositionally biased region" description="Pro residues" evidence="1">
    <location>
        <begin position="234"/>
        <end position="247"/>
    </location>
</feature>
<evidence type="ECO:0000256" key="1">
    <source>
        <dbReference type="SAM" id="MobiDB-lite"/>
    </source>
</evidence>
<comment type="caution">
    <text evidence="2">The sequence shown here is derived from an EMBL/GenBank/DDBJ whole genome shotgun (WGS) entry which is preliminary data.</text>
</comment>
<proteinExistence type="predicted"/>
<gene>
    <name evidence="2" type="ORF">GCM10023168_15090</name>
</gene>